<dbReference type="SMART" id="SM00434">
    <property type="entry name" value="TOP4c"/>
    <property type="match status" value="1"/>
</dbReference>
<feature type="domain" description="Topo IIA-type catalytic" evidence="9">
    <location>
        <begin position="33"/>
        <end position="500"/>
    </location>
</feature>
<dbReference type="NCBIfam" id="TIGR01062">
    <property type="entry name" value="parC_Gneg"/>
    <property type="match status" value="1"/>
</dbReference>
<dbReference type="Gene3D" id="3.30.1360.40">
    <property type="match status" value="1"/>
</dbReference>
<dbReference type="PANTHER" id="PTHR43493:SF1">
    <property type="entry name" value="DNA TOPOISOMERASE 4 SUBUNIT A"/>
    <property type="match status" value="1"/>
</dbReference>
<dbReference type="InterPro" id="IPR035516">
    <property type="entry name" value="Gyrase/topoIV_suA_C"/>
</dbReference>
<dbReference type="AlphaFoldDB" id="A0A966HNB5"/>
<evidence type="ECO:0000256" key="1">
    <source>
        <dbReference type="ARBA" id="ARBA00000185"/>
    </source>
</evidence>
<evidence type="ECO:0000256" key="5">
    <source>
        <dbReference type="ARBA" id="ARBA00023125"/>
    </source>
</evidence>
<dbReference type="InterPro" id="IPR013760">
    <property type="entry name" value="Topo_IIA-like_dom_sf"/>
</dbReference>
<dbReference type="GO" id="GO:0005524">
    <property type="term" value="F:ATP binding"/>
    <property type="evidence" value="ECO:0007669"/>
    <property type="project" value="InterPro"/>
</dbReference>
<keyword evidence="5 8" id="KW-0238">DNA-binding</keyword>
<dbReference type="PROSITE" id="PS52040">
    <property type="entry name" value="TOPO_IIA"/>
    <property type="match status" value="1"/>
</dbReference>
<dbReference type="InterPro" id="IPR013757">
    <property type="entry name" value="Topo_IIA_A_a_sf"/>
</dbReference>
<dbReference type="InterPro" id="IPR002205">
    <property type="entry name" value="Topo_IIA_dom_A"/>
</dbReference>
<evidence type="ECO:0000256" key="4">
    <source>
        <dbReference type="ARBA" id="ARBA00023029"/>
    </source>
</evidence>
<feature type="active site" description="O-(5'-phospho-DNA)-tyrosine intermediate" evidence="8">
    <location>
        <position position="121"/>
    </location>
</feature>
<dbReference type="GO" id="GO:0003677">
    <property type="term" value="F:DNA binding"/>
    <property type="evidence" value="ECO:0007669"/>
    <property type="project" value="UniProtKB-UniRule"/>
</dbReference>
<dbReference type="InterPro" id="IPR013758">
    <property type="entry name" value="Topo_IIA_A/C_ab"/>
</dbReference>
<dbReference type="Gene3D" id="2.120.10.90">
    <property type="entry name" value="DNA gyrase/topoisomerase IV, subunit A, C-terminal"/>
    <property type="match status" value="1"/>
</dbReference>
<dbReference type="CDD" id="cd00187">
    <property type="entry name" value="TOP4c"/>
    <property type="match status" value="1"/>
</dbReference>
<dbReference type="EMBL" id="RGOB01000070">
    <property type="protein sequence ID" value="NCU53231.1"/>
    <property type="molecule type" value="Genomic_DNA"/>
</dbReference>
<accession>A0A966HNB5</accession>
<evidence type="ECO:0000256" key="7">
    <source>
        <dbReference type="ARBA" id="ARBA00023235"/>
    </source>
</evidence>
<dbReference type="NCBIfam" id="NF004044">
    <property type="entry name" value="PRK05561.1"/>
    <property type="match status" value="1"/>
</dbReference>
<proteinExistence type="predicted"/>
<dbReference type="GO" id="GO:0006265">
    <property type="term" value="P:DNA topological change"/>
    <property type="evidence" value="ECO:0007669"/>
    <property type="project" value="UniProtKB-UniRule"/>
</dbReference>
<dbReference type="GO" id="GO:0009330">
    <property type="term" value="C:DNA topoisomerase type II (double strand cut, ATP-hydrolyzing) complex"/>
    <property type="evidence" value="ECO:0007669"/>
    <property type="project" value="TreeGrafter"/>
</dbReference>
<dbReference type="GO" id="GO:0003918">
    <property type="term" value="F:DNA topoisomerase type II (double strand cut, ATP-hydrolyzing) activity"/>
    <property type="evidence" value="ECO:0007669"/>
    <property type="project" value="UniProtKB-EC"/>
</dbReference>
<keyword evidence="4 8" id="KW-0799">Topoisomerase</keyword>
<dbReference type="SUPFAM" id="SSF101904">
    <property type="entry name" value="GyrA/ParC C-terminal domain-like"/>
    <property type="match status" value="1"/>
</dbReference>
<dbReference type="Proteomes" id="UP000747791">
    <property type="component" value="Unassembled WGS sequence"/>
</dbReference>
<evidence type="ECO:0000256" key="8">
    <source>
        <dbReference type="PROSITE-ProRule" id="PRU01384"/>
    </source>
</evidence>
<dbReference type="PANTHER" id="PTHR43493">
    <property type="entry name" value="DNA GYRASE/TOPOISOMERASE SUBUNIT A"/>
    <property type="match status" value="1"/>
</dbReference>
<dbReference type="GO" id="GO:0005737">
    <property type="term" value="C:cytoplasm"/>
    <property type="evidence" value="ECO:0007669"/>
    <property type="project" value="TreeGrafter"/>
</dbReference>
<name>A0A966HNB5_9PROT</name>
<evidence type="ECO:0000313" key="11">
    <source>
        <dbReference type="Proteomes" id="UP000747791"/>
    </source>
</evidence>
<dbReference type="Pfam" id="PF03989">
    <property type="entry name" value="DNA_gyraseA_C"/>
    <property type="match status" value="2"/>
</dbReference>
<comment type="catalytic activity">
    <reaction evidence="1 8">
        <text>ATP-dependent breakage, passage and rejoining of double-stranded DNA.</text>
        <dbReference type="EC" id="5.6.2.2"/>
    </reaction>
</comment>
<keyword evidence="7 8" id="KW-0413">Isomerase</keyword>
<sequence>MKNKDNILNASLANEFSQKYLAYALSTITHRALPDVRDGLKPVHRRLLYAMYLLNLGSKLQPKKSARVVGDVIGKFHPHGDQSVYDALVRLAQDFSIRYPLVNGQGNFGNIDGDNAAAMRYTEAKLTEISELLLENIDEETVDFKSTYDGDLQEPLVFPAKFPNLLANGASGIAVGMATSIPPHNIVEICEALKIVNHDKNVSIKELLKVLPGPDFPTGGMLNNNKSEILRAYTSGKGFFELRSSYKIEDLGRGQYQISINEIPYQVSKSTLIEKIADLIISKKNKLIDNVIDESDQLVRIVIRPKNRNVKPEVLMESLFRQTDLQVRIPLNMNVLNSKLQPKVMSIKEVLLNFLVHRYEVLVRKSEFRLKNIKNRIEILIGFIKVYHNLDKIIKIIRNAEDPKLQLIKKFKFTQNQVNAILDMRLRNLRKLEEKEIKQEYKDLLSEKNFLTKLLSSKSLQKKEIDNEIDFLIKKFKDDPLLGKRRTQLAKFGSVDEETFDNEIKSDDPLTITILKNGFVKSQKSFVKNLEEQIGNENNSLLIHARSNDKIILVSNFGKFYTIEADNILTGSSTGRPISSYLSLTDNEKIVDSFRFDSEDEIFIYTKSGYGFITLGKNLETNKKTGKKVMNVKGDDVVIGVSKAVKDSDSIAIICDVDGKNKMLAFNINELPKLDKGRGVILVKGKSLKVINATTFNSKSVIKDQADKTLFDKSTIENNYAKRAQSGKIIKNYKNQIMNRNFENNIRCHL</sequence>
<protein>
    <recommendedName>
        <fullName evidence="2">DNA topoisomerase (ATP-hydrolyzing)</fullName>
        <ecNumber evidence="2">5.6.2.2</ecNumber>
    </recommendedName>
</protein>
<evidence type="ECO:0000259" key="9">
    <source>
        <dbReference type="PROSITE" id="PS52040"/>
    </source>
</evidence>
<dbReference type="InterPro" id="IPR050220">
    <property type="entry name" value="Type_II_DNA_Topoisomerases"/>
</dbReference>
<evidence type="ECO:0000256" key="6">
    <source>
        <dbReference type="ARBA" id="ARBA00023136"/>
    </source>
</evidence>
<dbReference type="Gene3D" id="1.10.268.10">
    <property type="entry name" value="Topoisomerase, domain 3"/>
    <property type="match status" value="1"/>
</dbReference>
<dbReference type="Gene3D" id="3.90.199.10">
    <property type="entry name" value="Topoisomerase II, domain 5"/>
    <property type="match status" value="1"/>
</dbReference>
<reference evidence="10" key="1">
    <citation type="submission" date="2018-10" db="EMBL/GenBank/DDBJ databases">
        <title>Iterative Subtractive Binning of Freshwater Chronoseries Metagenomes Recovers Nearly Complete Genomes from over Four Hundred Novel Species.</title>
        <authorList>
            <person name="Rodriguez-R L.M."/>
            <person name="Tsementzi D."/>
            <person name="Luo C."/>
            <person name="Konstantinidis K.T."/>
        </authorList>
    </citation>
    <scope>NUCLEOTIDE SEQUENCE</scope>
    <source>
        <strain evidence="10">WB8_2A_004</strain>
    </source>
</reference>
<gene>
    <name evidence="10" type="primary">parC</name>
    <name evidence="10" type="ORF">EBX74_02875</name>
</gene>
<evidence type="ECO:0000256" key="3">
    <source>
        <dbReference type="ARBA" id="ARBA00022475"/>
    </source>
</evidence>
<dbReference type="InterPro" id="IPR006691">
    <property type="entry name" value="GyrA/parC_rep"/>
</dbReference>
<evidence type="ECO:0000256" key="2">
    <source>
        <dbReference type="ARBA" id="ARBA00012895"/>
    </source>
</evidence>
<dbReference type="EC" id="5.6.2.2" evidence="2"/>
<evidence type="ECO:0000313" key="10">
    <source>
        <dbReference type="EMBL" id="NCU53231.1"/>
    </source>
</evidence>
<keyword evidence="6" id="KW-0472">Membrane</keyword>
<keyword evidence="3" id="KW-1003">Cell membrane</keyword>
<comment type="caution">
    <text evidence="10">The sequence shown here is derived from an EMBL/GenBank/DDBJ whole genome shotgun (WGS) entry which is preliminary data.</text>
</comment>
<dbReference type="SUPFAM" id="SSF56719">
    <property type="entry name" value="Type II DNA topoisomerase"/>
    <property type="match status" value="1"/>
</dbReference>
<dbReference type="Pfam" id="PF00521">
    <property type="entry name" value="DNA_topoisoIV"/>
    <property type="match status" value="1"/>
</dbReference>
<organism evidence="10 11">
    <name type="scientific">Candidatus Fonsibacter lacus</name>
    <dbReference type="NCBI Taxonomy" id="2576439"/>
    <lineage>
        <taxon>Bacteria</taxon>
        <taxon>Pseudomonadati</taxon>
        <taxon>Pseudomonadota</taxon>
        <taxon>Alphaproteobacteria</taxon>
        <taxon>Candidatus Pelagibacterales</taxon>
        <taxon>Candidatus Pelagibacterales incertae sedis</taxon>
        <taxon>Candidatus Fonsibacter</taxon>
    </lineage>
</organism>